<keyword evidence="2" id="KW-0496">Mitochondrion</keyword>
<protein>
    <submittedName>
        <fullName evidence="2">NADH dehydrogenase subunit 6</fullName>
    </submittedName>
</protein>
<evidence type="ECO:0000313" key="2">
    <source>
        <dbReference type="EMBL" id="AGV02210.1"/>
    </source>
</evidence>
<keyword evidence="1" id="KW-1133">Transmembrane helix</keyword>
<sequence length="152" mass="17866">MITSLFCITYFICMYCFTFSGSSLFRVFLIVVSSFSVGMFIFYCSGSSWYFLLFVLIYFGGVYILFVYISMMLPNSGVSSMSFSYFSFLLVFFFFFFVFFFCYEFLGTNAIEYSFYLCSDFEAVVYNFFCLILLFGMFIVSLMISSVNEYSR</sequence>
<accession>A0A067Y026</accession>
<evidence type="ECO:0000256" key="1">
    <source>
        <dbReference type="SAM" id="Phobius"/>
    </source>
</evidence>
<gene>
    <name evidence="2" type="primary">ND6</name>
</gene>
<dbReference type="EMBL" id="KF279409">
    <property type="protein sequence ID" value="AGV02210.1"/>
    <property type="molecule type" value="Genomic_DNA"/>
</dbReference>
<proteinExistence type="predicted"/>
<dbReference type="AlphaFoldDB" id="A0A067Y026"/>
<feature type="transmembrane region" description="Helical" evidence="1">
    <location>
        <begin position="24"/>
        <end position="43"/>
    </location>
</feature>
<organism evidence="2">
    <name type="scientific">Schistosoma japonicum</name>
    <name type="common">Blood fluke</name>
    <dbReference type="NCBI Taxonomy" id="6182"/>
    <lineage>
        <taxon>Eukaryota</taxon>
        <taxon>Metazoa</taxon>
        <taxon>Spiralia</taxon>
        <taxon>Lophotrochozoa</taxon>
        <taxon>Platyhelminthes</taxon>
        <taxon>Trematoda</taxon>
        <taxon>Digenea</taxon>
        <taxon>Strigeidida</taxon>
        <taxon>Schistosomatoidea</taxon>
        <taxon>Schistosomatidae</taxon>
        <taxon>Schistosoma</taxon>
    </lineage>
</organism>
<name>A0A067Y026_SCHJA</name>
<geneLocation type="mitochondrion" evidence="2"/>
<keyword evidence="1" id="KW-0472">Membrane</keyword>
<feature type="transmembrane region" description="Helical" evidence="1">
    <location>
        <begin position="83"/>
        <end position="106"/>
    </location>
</feature>
<keyword evidence="1" id="KW-0812">Transmembrane</keyword>
<feature type="transmembrane region" description="Helical" evidence="1">
    <location>
        <begin position="49"/>
        <end position="71"/>
    </location>
</feature>
<reference evidence="2" key="1">
    <citation type="submission" date="2013-06" db="EMBL/GenBank/DDBJ databases">
        <authorList>
            <person name="Ran J."/>
            <person name="Pin N."/>
        </authorList>
    </citation>
    <scope>NUCLEOTIDE SEQUENCE</scope>
    <source>
        <strain evidence="2">Yunnan Heqing</strain>
    </source>
</reference>
<feature type="transmembrane region" description="Helical" evidence="1">
    <location>
        <begin position="126"/>
        <end position="147"/>
    </location>
</feature>